<evidence type="ECO:0000313" key="3">
    <source>
        <dbReference type="EMBL" id="VFT91448.1"/>
    </source>
</evidence>
<accession>A0A485L3U1</accession>
<dbReference type="EMBL" id="VJMH01005564">
    <property type="protein sequence ID" value="KAF0694513.1"/>
    <property type="molecule type" value="Genomic_DNA"/>
</dbReference>
<sequence length="468" mass="51775">MDSTDGSSWDVARDLPFLIASDVDLQIELTQLCDLMDESSTTAVAATADETLSSSTAATATTTADKRKRRRNPSTAPAGARNQHQARVRQEILDLRQEVDTLLEELDETKEKALAQSNTASVALSPWQKMAKLQERHAAQAMRENRRLRAAVDEQGSFLDKMAKLVRKKPRLDDDITEAEWGLYKLAAQQSLREAGIHAIADRQYHRKDTVLLNAGLICRQENYFRAAAAHPPANSAAVVLEIVDHIRLAAPSTVVGPAAWQVFGGETPPKISARATVTLERLDANTIYERFTEPSVDGHTCHANTVRKLYVEDDDTHVVVWRSVLEDALAPHMSKGAVEDESGWIVVTPVDDRSCWLSLVLHMRIDPRTFPQTRPPFLPTLASTDSDDDASIHSIATAINRLTMEVRAPSVGLLPEVQDRAMLGINLPLYKSFFDRGHEFEISLKGAVNDAVHAFQARARAASVRNR</sequence>
<evidence type="ECO:0000313" key="4">
    <source>
        <dbReference type="Proteomes" id="UP000332933"/>
    </source>
</evidence>
<gene>
    <name evidence="3" type="primary">Aste57867_14629</name>
    <name evidence="2" type="ORF">As57867_014574</name>
    <name evidence="3" type="ORF">ASTE57867_14629</name>
</gene>
<name>A0A485L3U1_9STRA</name>
<organism evidence="3 4">
    <name type="scientific">Aphanomyces stellatus</name>
    <dbReference type="NCBI Taxonomy" id="120398"/>
    <lineage>
        <taxon>Eukaryota</taxon>
        <taxon>Sar</taxon>
        <taxon>Stramenopiles</taxon>
        <taxon>Oomycota</taxon>
        <taxon>Saprolegniomycetes</taxon>
        <taxon>Saprolegniales</taxon>
        <taxon>Verrucalvaceae</taxon>
        <taxon>Aphanomyces</taxon>
    </lineage>
</organism>
<dbReference type="AlphaFoldDB" id="A0A485L3U1"/>
<feature type="compositionally biased region" description="Low complexity" evidence="1">
    <location>
        <begin position="47"/>
        <end position="63"/>
    </location>
</feature>
<evidence type="ECO:0000256" key="1">
    <source>
        <dbReference type="SAM" id="MobiDB-lite"/>
    </source>
</evidence>
<keyword evidence="4" id="KW-1185">Reference proteome</keyword>
<reference evidence="2" key="2">
    <citation type="submission" date="2019-06" db="EMBL/GenBank/DDBJ databases">
        <title>Genomics analysis of Aphanomyces spp. identifies a new class of oomycete effector associated with host adaptation.</title>
        <authorList>
            <person name="Gaulin E."/>
        </authorList>
    </citation>
    <scope>NUCLEOTIDE SEQUENCE</scope>
    <source>
        <strain evidence="2">CBS 578.67</strain>
    </source>
</reference>
<protein>
    <submittedName>
        <fullName evidence="3">Aste57867_14629 protein</fullName>
    </submittedName>
</protein>
<reference evidence="3 4" key="1">
    <citation type="submission" date="2019-03" db="EMBL/GenBank/DDBJ databases">
        <authorList>
            <person name="Gaulin E."/>
            <person name="Dumas B."/>
        </authorList>
    </citation>
    <scope>NUCLEOTIDE SEQUENCE [LARGE SCALE GENOMIC DNA]</scope>
    <source>
        <strain evidence="3">CBS 568.67</strain>
    </source>
</reference>
<feature type="region of interest" description="Disordered" evidence="1">
    <location>
        <begin position="47"/>
        <end position="87"/>
    </location>
</feature>
<proteinExistence type="predicted"/>
<dbReference type="EMBL" id="CAADRA010005585">
    <property type="protein sequence ID" value="VFT91448.1"/>
    <property type="molecule type" value="Genomic_DNA"/>
</dbReference>
<dbReference type="OrthoDB" id="68269at2759"/>
<dbReference type="Proteomes" id="UP000332933">
    <property type="component" value="Unassembled WGS sequence"/>
</dbReference>
<evidence type="ECO:0000313" key="2">
    <source>
        <dbReference type="EMBL" id="KAF0694513.1"/>
    </source>
</evidence>